<accession>A0ABN9Q4W4</accession>
<keyword evidence="3" id="KW-1185">Reference proteome</keyword>
<evidence type="ECO:0000313" key="2">
    <source>
        <dbReference type="EMBL" id="CAK0800778.1"/>
    </source>
</evidence>
<feature type="region of interest" description="Disordered" evidence="1">
    <location>
        <begin position="523"/>
        <end position="574"/>
    </location>
</feature>
<feature type="region of interest" description="Disordered" evidence="1">
    <location>
        <begin position="1"/>
        <end position="26"/>
    </location>
</feature>
<reference evidence="2" key="1">
    <citation type="submission" date="2023-10" db="EMBL/GenBank/DDBJ databases">
        <authorList>
            <person name="Chen Y."/>
            <person name="Shah S."/>
            <person name="Dougan E. K."/>
            <person name="Thang M."/>
            <person name="Chan C."/>
        </authorList>
    </citation>
    <scope>NUCLEOTIDE SEQUENCE [LARGE SCALE GENOMIC DNA]</scope>
</reference>
<protein>
    <submittedName>
        <fullName evidence="2">Uncharacterized protein</fullName>
    </submittedName>
</protein>
<dbReference type="EMBL" id="CAUYUJ010002443">
    <property type="protein sequence ID" value="CAK0800778.1"/>
    <property type="molecule type" value="Genomic_DNA"/>
</dbReference>
<feature type="compositionally biased region" description="Gly residues" evidence="1">
    <location>
        <begin position="541"/>
        <end position="551"/>
    </location>
</feature>
<feature type="compositionally biased region" description="Basic residues" evidence="1">
    <location>
        <begin position="530"/>
        <end position="539"/>
    </location>
</feature>
<proteinExistence type="predicted"/>
<sequence>MEARRAGPPRARAWRPGGARPRGSALPALERLGRGSTATRRWAVGDGAALKLEEIGGHALRRDIRDSHRRRLWREGAARDEDLEHASSGAAIRGLRRRLLAAKAGPEQRARWSSANNAALGAALAAERRDAIAGDEVPQAFADVAAESDSEDARYSRALIPDLAAALPPPLTTKEVQWSSGHGYAALAGASILCTDGSAMRGKAGSPEVRAGWGLTALQTRGADGILDLRTDRKLLVTGFAAGRAWCCAWDHPYLEVRREFWQAVDDFGGQLSVRVSKMKGHATARSVRDGHTTMDDYEGNRAADGFAKTGAELHPTCEAAARRIKLADAIAVATVRWLGEALQMGSAAFTAADGADAGVAEPTCCGHGCGRRGAARCRDGGTHGGLARERDALALQHMRWPFGQRARPRWTTWAAGNGAEAQGADGAGAAAAGAVAAAVLAAQARGGAQHDGSDADESGEAAGAEAAGDCPRWWNVHFDESHHLWAIGEGQRRLVFCAVCGCYADGARVVSLRGRCAGGASARQETALRRMRQGRHPTRGGAGAELGGGRSEPLSRPRSRSRGRGSEARGPSR</sequence>
<dbReference type="Proteomes" id="UP001189429">
    <property type="component" value="Unassembled WGS sequence"/>
</dbReference>
<organism evidence="2 3">
    <name type="scientific">Prorocentrum cordatum</name>
    <dbReference type="NCBI Taxonomy" id="2364126"/>
    <lineage>
        <taxon>Eukaryota</taxon>
        <taxon>Sar</taxon>
        <taxon>Alveolata</taxon>
        <taxon>Dinophyceae</taxon>
        <taxon>Prorocentrales</taxon>
        <taxon>Prorocentraceae</taxon>
        <taxon>Prorocentrum</taxon>
    </lineage>
</organism>
<name>A0ABN9Q4W4_9DINO</name>
<evidence type="ECO:0000313" key="3">
    <source>
        <dbReference type="Proteomes" id="UP001189429"/>
    </source>
</evidence>
<gene>
    <name evidence="2" type="ORF">PCOR1329_LOCUS8835</name>
</gene>
<comment type="caution">
    <text evidence="2">The sequence shown here is derived from an EMBL/GenBank/DDBJ whole genome shotgun (WGS) entry which is preliminary data.</text>
</comment>
<evidence type="ECO:0000256" key="1">
    <source>
        <dbReference type="SAM" id="MobiDB-lite"/>
    </source>
</evidence>